<reference evidence="2" key="1">
    <citation type="submission" date="2016-05" db="EMBL/GenBank/DDBJ databases">
        <title>WGS assembly of Xenopus laevis.</title>
        <authorList>
            <person name="Session A."/>
            <person name="Uno Y."/>
            <person name="Kwon T."/>
            <person name="Chapman J."/>
            <person name="Toyoda A."/>
            <person name="Takahashi S."/>
            <person name="Fukui A."/>
            <person name="Hikosaka A."/>
            <person name="Putnam N."/>
            <person name="Stites J."/>
            <person name="Van Heeringen S."/>
            <person name="Quigley I."/>
            <person name="Heinz S."/>
            <person name="Hellsten U."/>
            <person name="Lyons J."/>
            <person name="Suzuki A."/>
            <person name="Kondo M."/>
            <person name="Ogino H."/>
            <person name="Ochi H."/>
            <person name="Bogdanovic O."/>
            <person name="Lister R."/>
            <person name="Georgiou G."/>
            <person name="Paranjpe S."/>
            <person name="Van Kruijsbergen I."/>
            <person name="Mozaffari S."/>
            <person name="Shu S."/>
            <person name="Schmutz J."/>
            <person name="Jenkins J."/>
            <person name="Grimwood J."/>
            <person name="Carlson J."/>
            <person name="Mitros T."/>
            <person name="Simakov O."/>
            <person name="Heald R."/>
            <person name="Miller K."/>
            <person name="Haudenschild C."/>
            <person name="Kuroki Y."/>
            <person name="Tanaka T."/>
            <person name="Michiue T."/>
            <person name="Watanabe M."/>
            <person name="Kinoshita T."/>
            <person name="Ohta Y."/>
            <person name="Mawaribuchi S."/>
            <person name="Suzuki Y."/>
            <person name="Haramoto Y."/>
            <person name="Yamamoto T."/>
            <person name="Takagi C."/>
            <person name="Kitzman J."/>
            <person name="Shendure J."/>
            <person name="Nakayama T."/>
            <person name="Izutsu Y."/>
            <person name="Robert J."/>
            <person name="Dichmann D."/>
            <person name="Flajnik M."/>
            <person name="Houston D."/>
            <person name="Marcotte E."/>
            <person name="Wallingford J."/>
            <person name="Ito Y."/>
            <person name="Asashima M."/>
            <person name="Ueno N."/>
            <person name="Matsuda Y."/>
            <person name="Jan Veenstra G."/>
            <person name="Fujiyama A."/>
            <person name="Harland R."/>
            <person name="Taira M."/>
            <person name="Rokhsar D.S."/>
        </authorList>
    </citation>
    <scope>NUCLEOTIDE SEQUENCE</scope>
    <source>
        <strain evidence="2">J</strain>
        <tissue evidence="2">Blood</tissue>
    </source>
</reference>
<feature type="compositionally biased region" description="Polar residues" evidence="1">
    <location>
        <begin position="34"/>
        <end position="49"/>
    </location>
</feature>
<evidence type="ECO:0000313" key="2">
    <source>
        <dbReference type="EMBL" id="OCT57007.1"/>
    </source>
</evidence>
<evidence type="ECO:0000256" key="1">
    <source>
        <dbReference type="SAM" id="MobiDB-lite"/>
    </source>
</evidence>
<organism evidence="2">
    <name type="scientific">Xenopus laevis</name>
    <name type="common">African clawed frog</name>
    <dbReference type="NCBI Taxonomy" id="8355"/>
    <lineage>
        <taxon>Eukaryota</taxon>
        <taxon>Metazoa</taxon>
        <taxon>Chordata</taxon>
        <taxon>Craniata</taxon>
        <taxon>Vertebrata</taxon>
        <taxon>Euteleostomi</taxon>
        <taxon>Amphibia</taxon>
        <taxon>Batrachia</taxon>
        <taxon>Anura</taxon>
        <taxon>Pipoidea</taxon>
        <taxon>Pipidae</taxon>
        <taxon>Xenopodinae</taxon>
        <taxon>Xenopus</taxon>
        <taxon>Xenopus</taxon>
    </lineage>
</organism>
<dbReference type="AlphaFoldDB" id="A0A974BS39"/>
<dbReference type="Proteomes" id="UP000694892">
    <property type="component" value="Unassembled WGS sequence"/>
</dbReference>
<sequence length="77" mass="8652">MEPLVSVCQLSQICLEMSWVTAEKGCMSPCEQAQCHSPQTSPTWNQGNSHTHREKSKRRNKLNHPCSLTRTSRLLGG</sequence>
<dbReference type="EMBL" id="KV467239">
    <property type="protein sequence ID" value="OCT57007.1"/>
    <property type="molecule type" value="Genomic_DNA"/>
</dbReference>
<protein>
    <submittedName>
        <fullName evidence="2">Uncharacterized protein</fullName>
    </submittedName>
</protein>
<gene>
    <name evidence="2" type="ORF">XELAEV_18004129mg</name>
</gene>
<feature type="compositionally biased region" description="Basic residues" evidence="1">
    <location>
        <begin position="50"/>
        <end position="62"/>
    </location>
</feature>
<accession>A0A974BS39</accession>
<proteinExistence type="predicted"/>
<name>A0A974BS39_XENLA</name>
<feature type="region of interest" description="Disordered" evidence="1">
    <location>
        <begin position="32"/>
        <end position="63"/>
    </location>
</feature>